<reference evidence="3 4" key="1">
    <citation type="submission" date="2018-11" db="EMBL/GenBank/DDBJ databases">
        <authorList>
            <consortium name="Pathogen Informatics"/>
        </authorList>
    </citation>
    <scope>NUCLEOTIDE SEQUENCE [LARGE SCALE GENOMIC DNA]</scope>
</reference>
<keyword evidence="4" id="KW-1185">Reference proteome</keyword>
<feature type="chain" id="PRO_5018021446" evidence="2">
    <location>
        <begin position="36"/>
        <end position="116"/>
    </location>
</feature>
<evidence type="ECO:0000313" key="3">
    <source>
        <dbReference type="EMBL" id="VDN44780.1"/>
    </source>
</evidence>
<feature type="region of interest" description="Disordered" evidence="1">
    <location>
        <begin position="61"/>
        <end position="81"/>
    </location>
</feature>
<dbReference type="EMBL" id="UYRU01113041">
    <property type="protein sequence ID" value="VDN44780.1"/>
    <property type="molecule type" value="Genomic_DNA"/>
</dbReference>
<protein>
    <submittedName>
        <fullName evidence="3">Uncharacterized protein</fullName>
    </submittedName>
</protein>
<dbReference type="Proteomes" id="UP000281553">
    <property type="component" value="Unassembled WGS sequence"/>
</dbReference>
<feature type="compositionally biased region" description="Acidic residues" evidence="1">
    <location>
        <begin position="62"/>
        <end position="72"/>
    </location>
</feature>
<gene>
    <name evidence="3" type="ORF">DILT_LOCUS19431</name>
</gene>
<keyword evidence="2" id="KW-0732">Signal</keyword>
<dbReference type="AlphaFoldDB" id="A0A3P7NUJ1"/>
<evidence type="ECO:0000313" key="4">
    <source>
        <dbReference type="Proteomes" id="UP000281553"/>
    </source>
</evidence>
<feature type="signal peptide" evidence="2">
    <location>
        <begin position="1"/>
        <end position="35"/>
    </location>
</feature>
<organism evidence="3 4">
    <name type="scientific">Dibothriocephalus latus</name>
    <name type="common">Fish tapeworm</name>
    <name type="synonym">Diphyllobothrium latum</name>
    <dbReference type="NCBI Taxonomy" id="60516"/>
    <lineage>
        <taxon>Eukaryota</taxon>
        <taxon>Metazoa</taxon>
        <taxon>Spiralia</taxon>
        <taxon>Lophotrochozoa</taxon>
        <taxon>Platyhelminthes</taxon>
        <taxon>Cestoda</taxon>
        <taxon>Eucestoda</taxon>
        <taxon>Diphyllobothriidea</taxon>
        <taxon>Diphyllobothriidae</taxon>
        <taxon>Dibothriocephalus</taxon>
    </lineage>
</organism>
<proteinExistence type="predicted"/>
<sequence length="116" mass="13233">MSPTCSLLWRQGRRFPLIPFCVLLLLLLNALPSQTTKTKRSWSNGLNKGALLAEEDVLHVDDDPEDKEDEEPGPVPGPLAPADWKKRLRKLLKRLSRICRRGACAWVPLPVIEWPW</sequence>
<evidence type="ECO:0000256" key="1">
    <source>
        <dbReference type="SAM" id="MobiDB-lite"/>
    </source>
</evidence>
<evidence type="ECO:0000256" key="2">
    <source>
        <dbReference type="SAM" id="SignalP"/>
    </source>
</evidence>
<accession>A0A3P7NUJ1</accession>
<name>A0A3P7NUJ1_DIBLA</name>